<feature type="compositionally biased region" description="Basic residues" evidence="4">
    <location>
        <begin position="10"/>
        <end position="28"/>
    </location>
</feature>
<keyword evidence="2" id="KW-0689">Ribosomal protein</keyword>
<evidence type="ECO:0000256" key="3">
    <source>
        <dbReference type="ARBA" id="ARBA00023274"/>
    </source>
</evidence>
<evidence type="ECO:0000256" key="2">
    <source>
        <dbReference type="ARBA" id="ARBA00022980"/>
    </source>
</evidence>
<protein>
    <recommendedName>
        <fullName evidence="6">50S ribosomal protein L35</fullName>
    </recommendedName>
</protein>
<dbReference type="NCBIfam" id="TIGR00001">
    <property type="entry name" value="rpmI_bact"/>
    <property type="match status" value="1"/>
</dbReference>
<dbReference type="Gene3D" id="4.10.410.60">
    <property type="match status" value="1"/>
</dbReference>
<dbReference type="PROSITE" id="PS00936">
    <property type="entry name" value="RIBOSOMAL_L35"/>
    <property type="match status" value="1"/>
</dbReference>
<keyword evidence="3" id="KW-0687">Ribonucleoprotein</keyword>
<name>A0A381UB41_9ZZZZ</name>
<reference evidence="5" key="1">
    <citation type="submission" date="2018-05" db="EMBL/GenBank/DDBJ databases">
        <authorList>
            <person name="Lanie J.A."/>
            <person name="Ng W.-L."/>
            <person name="Kazmierczak K.M."/>
            <person name="Andrzejewski T.M."/>
            <person name="Davidsen T.M."/>
            <person name="Wayne K.J."/>
            <person name="Tettelin H."/>
            <person name="Glass J.I."/>
            <person name="Rusch D."/>
            <person name="Podicherti R."/>
            <person name="Tsui H.-C.T."/>
            <person name="Winkler M.E."/>
        </authorList>
    </citation>
    <scope>NUCLEOTIDE SEQUENCE</scope>
</reference>
<gene>
    <name evidence="5" type="ORF">METZ01_LOCUS78280</name>
</gene>
<evidence type="ECO:0008006" key="6">
    <source>
        <dbReference type="Google" id="ProtNLM"/>
    </source>
</evidence>
<accession>A0A381UB41</accession>
<dbReference type="SUPFAM" id="SSF143034">
    <property type="entry name" value="L35p-like"/>
    <property type="match status" value="1"/>
</dbReference>
<sequence length="66" mass="7725">MPKMKTNRGAAKRFRRTAKGFKHKRTGKNHIFTTKTQKRKRQLRGFNDVSPADRKSVDRMLPGKAR</sequence>
<dbReference type="EMBL" id="UINC01006091">
    <property type="protein sequence ID" value="SVA25426.1"/>
    <property type="molecule type" value="Genomic_DNA"/>
</dbReference>
<evidence type="ECO:0000313" key="5">
    <source>
        <dbReference type="EMBL" id="SVA25426.1"/>
    </source>
</evidence>
<dbReference type="GO" id="GO:0006412">
    <property type="term" value="P:translation"/>
    <property type="evidence" value="ECO:0007669"/>
    <property type="project" value="InterPro"/>
</dbReference>
<evidence type="ECO:0000256" key="1">
    <source>
        <dbReference type="ARBA" id="ARBA00006598"/>
    </source>
</evidence>
<dbReference type="FunFam" id="4.10.410.60:FF:000001">
    <property type="entry name" value="50S ribosomal protein L35"/>
    <property type="match status" value="1"/>
</dbReference>
<dbReference type="PRINTS" id="PR00064">
    <property type="entry name" value="RIBOSOMALL35"/>
</dbReference>
<dbReference type="Pfam" id="PF01632">
    <property type="entry name" value="Ribosomal_L35p"/>
    <property type="match status" value="1"/>
</dbReference>
<organism evidence="5">
    <name type="scientific">marine metagenome</name>
    <dbReference type="NCBI Taxonomy" id="408172"/>
    <lineage>
        <taxon>unclassified sequences</taxon>
        <taxon>metagenomes</taxon>
        <taxon>ecological metagenomes</taxon>
    </lineage>
</organism>
<dbReference type="GO" id="GO:0022625">
    <property type="term" value="C:cytosolic large ribosomal subunit"/>
    <property type="evidence" value="ECO:0007669"/>
    <property type="project" value="TreeGrafter"/>
</dbReference>
<dbReference type="HAMAP" id="MF_00514">
    <property type="entry name" value="Ribosomal_bL35"/>
    <property type="match status" value="1"/>
</dbReference>
<dbReference type="InterPro" id="IPR001706">
    <property type="entry name" value="Ribosomal_bL35"/>
</dbReference>
<feature type="region of interest" description="Disordered" evidence="4">
    <location>
        <begin position="1"/>
        <end position="66"/>
    </location>
</feature>
<dbReference type="InterPro" id="IPR037229">
    <property type="entry name" value="Ribosomal_bL35_sf"/>
</dbReference>
<dbReference type="InterPro" id="IPR021137">
    <property type="entry name" value="Ribosomal_bL35-like"/>
</dbReference>
<comment type="similarity">
    <text evidence="1">Belongs to the bacterial ribosomal protein bL35 family.</text>
</comment>
<dbReference type="AlphaFoldDB" id="A0A381UB41"/>
<dbReference type="GO" id="GO:0003735">
    <property type="term" value="F:structural constituent of ribosome"/>
    <property type="evidence" value="ECO:0007669"/>
    <property type="project" value="InterPro"/>
</dbReference>
<dbReference type="InterPro" id="IPR018265">
    <property type="entry name" value="Ribosomal_bL35_CS"/>
</dbReference>
<evidence type="ECO:0000256" key="4">
    <source>
        <dbReference type="SAM" id="MobiDB-lite"/>
    </source>
</evidence>
<dbReference type="PANTHER" id="PTHR33343:SF1">
    <property type="entry name" value="LARGE RIBOSOMAL SUBUNIT PROTEIN BL35M"/>
    <property type="match status" value="1"/>
</dbReference>
<dbReference type="PANTHER" id="PTHR33343">
    <property type="entry name" value="54S RIBOSOMAL PROTEIN BL35M"/>
    <property type="match status" value="1"/>
</dbReference>
<proteinExistence type="inferred from homology"/>